<dbReference type="RefSeq" id="WP_212704798.1">
    <property type="nucleotide sequence ID" value="NZ_CP073581.1"/>
</dbReference>
<keyword evidence="5" id="KW-1185">Reference proteome</keyword>
<dbReference type="KEGG" id="sual:KDD17_00545"/>
<gene>
    <name evidence="4" type="ORF">KDD17_00545</name>
</gene>
<keyword evidence="4" id="KW-0449">Lipoprotein</keyword>
<evidence type="ECO:0000313" key="4">
    <source>
        <dbReference type="EMBL" id="QUJ76601.1"/>
    </source>
</evidence>
<protein>
    <submittedName>
        <fullName evidence="4">ChaN family lipoprotein</fullName>
    </submittedName>
</protein>
<evidence type="ECO:0000313" key="5">
    <source>
        <dbReference type="Proteomes" id="UP000683291"/>
    </source>
</evidence>
<dbReference type="Gene3D" id="3.40.50.11550">
    <property type="match status" value="1"/>
</dbReference>
<sequence length="269" mass="28396">MKTGSGFLRFGAVLGAALFFAQTLLAEVPATARAADIVFLGEQHDNPDHHARQAEWVAALAPRALVFEMLTPRQAQRGAREDRADARALEGALEWESSGWPDFAMYHPIFRAAPDAALYGAGVPRAQVRRALERPLAENPLSARYGLDRPAPQAEQAQREAGQDAAHCGMLPAEMLPVMVDAQRLRDMTLADAALRALDETGGPVVVITGNGHARLDWGAPALVVRAAPEVSVFSLLQGEAGGTPPGGGSLTLDAPAPASGDPCAAFRD</sequence>
<dbReference type="EMBL" id="CP073581">
    <property type="protein sequence ID" value="QUJ76601.1"/>
    <property type="molecule type" value="Genomic_DNA"/>
</dbReference>
<evidence type="ECO:0000259" key="3">
    <source>
        <dbReference type="Pfam" id="PF04187"/>
    </source>
</evidence>
<name>A0A975JE64_9RHOB</name>
<feature type="chain" id="PRO_5037133290" evidence="2">
    <location>
        <begin position="27"/>
        <end position="269"/>
    </location>
</feature>
<dbReference type="Pfam" id="PF04187">
    <property type="entry name" value="Cofac_haem_bdg"/>
    <property type="match status" value="1"/>
</dbReference>
<dbReference type="Proteomes" id="UP000683291">
    <property type="component" value="Chromosome 1"/>
</dbReference>
<organism evidence="4 5">
    <name type="scientific">Sulfitobacter albidus</name>
    <dbReference type="NCBI Taxonomy" id="2829501"/>
    <lineage>
        <taxon>Bacteria</taxon>
        <taxon>Pseudomonadati</taxon>
        <taxon>Pseudomonadota</taxon>
        <taxon>Alphaproteobacteria</taxon>
        <taxon>Rhodobacterales</taxon>
        <taxon>Roseobacteraceae</taxon>
        <taxon>Sulfitobacter</taxon>
    </lineage>
</organism>
<dbReference type="AlphaFoldDB" id="A0A975JE64"/>
<dbReference type="SUPFAM" id="SSF159501">
    <property type="entry name" value="EreA/ChaN-like"/>
    <property type="match status" value="1"/>
</dbReference>
<proteinExistence type="predicted"/>
<dbReference type="InterPro" id="IPR007314">
    <property type="entry name" value="Cofac_haem-bd_dom"/>
</dbReference>
<dbReference type="Gene3D" id="1.10.8.760">
    <property type="entry name" value="Haem-binding uptake, Tiki superfamily, ChaN, domain 2"/>
    <property type="match status" value="1"/>
</dbReference>
<accession>A0A975JE64</accession>
<feature type="region of interest" description="Disordered" evidence="1">
    <location>
        <begin position="141"/>
        <end position="161"/>
    </location>
</feature>
<dbReference type="CDD" id="cd14727">
    <property type="entry name" value="ChanN-like"/>
    <property type="match status" value="1"/>
</dbReference>
<feature type="domain" description="Haem-binding uptake Tiki superfamily ChaN" evidence="3">
    <location>
        <begin position="31"/>
        <end position="223"/>
    </location>
</feature>
<reference evidence="4" key="1">
    <citation type="submission" date="2021-04" db="EMBL/GenBank/DDBJ databases">
        <title>Complete genome sequence for Sulfitobacter sp. strain JK7-1.</title>
        <authorList>
            <person name="Park S.-J."/>
        </authorList>
    </citation>
    <scope>NUCLEOTIDE SEQUENCE</scope>
    <source>
        <strain evidence="4">JK7-1</strain>
    </source>
</reference>
<evidence type="ECO:0000256" key="1">
    <source>
        <dbReference type="SAM" id="MobiDB-lite"/>
    </source>
</evidence>
<feature type="region of interest" description="Disordered" evidence="1">
    <location>
        <begin position="243"/>
        <end position="269"/>
    </location>
</feature>
<evidence type="ECO:0000256" key="2">
    <source>
        <dbReference type="SAM" id="SignalP"/>
    </source>
</evidence>
<keyword evidence="2" id="KW-0732">Signal</keyword>
<feature type="signal peptide" evidence="2">
    <location>
        <begin position="1"/>
        <end position="26"/>
    </location>
</feature>